<keyword evidence="2" id="KW-1185">Reference proteome</keyword>
<gene>
    <name evidence="1" type="ORF">J5Y10_05380</name>
</gene>
<dbReference type="AlphaFoldDB" id="A0A940S6P4"/>
<dbReference type="RefSeq" id="WP_209371592.1">
    <property type="nucleotide sequence ID" value="NZ_JAGIZA010000003.1"/>
</dbReference>
<reference evidence="1" key="1">
    <citation type="submission" date="2021-03" db="EMBL/GenBank/DDBJ databases">
        <authorList>
            <person name="So Y."/>
        </authorList>
    </citation>
    <scope>NUCLEOTIDE SEQUENCE</scope>
    <source>
        <strain evidence="1">SG15</strain>
    </source>
</reference>
<protein>
    <submittedName>
        <fullName evidence="1">Uncharacterized protein</fullName>
    </submittedName>
</protein>
<sequence>MKWTGKENSLGGRTYTYRGFEVWSAKGEHIWTARTQPEGLPFKLNGSGVGVITRVIDYWLDQGRLPPEYKWPAK</sequence>
<organism evidence="1 2">
    <name type="scientific">Roseomonas indoligenes</name>
    <dbReference type="NCBI Taxonomy" id="2820811"/>
    <lineage>
        <taxon>Bacteria</taxon>
        <taxon>Pseudomonadati</taxon>
        <taxon>Pseudomonadota</taxon>
        <taxon>Alphaproteobacteria</taxon>
        <taxon>Acetobacterales</taxon>
        <taxon>Roseomonadaceae</taxon>
        <taxon>Roseomonas</taxon>
    </lineage>
</organism>
<evidence type="ECO:0000313" key="1">
    <source>
        <dbReference type="EMBL" id="MBP0492208.1"/>
    </source>
</evidence>
<evidence type="ECO:0000313" key="2">
    <source>
        <dbReference type="Proteomes" id="UP000677537"/>
    </source>
</evidence>
<name>A0A940S6P4_9PROT</name>
<dbReference type="EMBL" id="JAGIZA010000003">
    <property type="protein sequence ID" value="MBP0492208.1"/>
    <property type="molecule type" value="Genomic_DNA"/>
</dbReference>
<proteinExistence type="predicted"/>
<comment type="caution">
    <text evidence="1">The sequence shown here is derived from an EMBL/GenBank/DDBJ whole genome shotgun (WGS) entry which is preliminary data.</text>
</comment>
<dbReference type="Proteomes" id="UP000677537">
    <property type="component" value="Unassembled WGS sequence"/>
</dbReference>
<accession>A0A940S6P4</accession>